<feature type="compositionally biased region" description="Polar residues" evidence="1">
    <location>
        <begin position="230"/>
        <end position="239"/>
    </location>
</feature>
<feature type="compositionally biased region" description="Basic and acidic residues" evidence="1">
    <location>
        <begin position="948"/>
        <end position="959"/>
    </location>
</feature>
<dbReference type="Pfam" id="PF08634">
    <property type="entry name" value="Pet127"/>
    <property type="match status" value="1"/>
</dbReference>
<name>A0AAN6TG19_9PEZI</name>
<dbReference type="RefSeq" id="XP_064671371.1">
    <property type="nucleotide sequence ID" value="XM_064814888.1"/>
</dbReference>
<dbReference type="PANTHER" id="PTHR31014:SF0">
    <property type="entry name" value="MITOCHONDRIAL TRANSLATION SYSTEM COMPONENT PET127-RELATED"/>
    <property type="match status" value="1"/>
</dbReference>
<evidence type="ECO:0000313" key="3">
    <source>
        <dbReference type="Proteomes" id="UP001302812"/>
    </source>
</evidence>
<feature type="compositionally biased region" description="Acidic residues" evidence="1">
    <location>
        <begin position="736"/>
        <end position="765"/>
    </location>
</feature>
<dbReference type="InterPro" id="IPR013943">
    <property type="entry name" value="Pet127"/>
</dbReference>
<feature type="region of interest" description="Disordered" evidence="1">
    <location>
        <begin position="729"/>
        <end position="765"/>
    </location>
</feature>
<sequence length="1206" mass="134981">MLALARQARRALRSPFVCTSCRALLASRAPLPLPGAIVTCYAVRHHSSSGSNAQTPSEPLDSQAEQSPENRRKFRRKRKFKGFTQSQEAKDGLQALQSSGQQNDSEQHQISQPLSQSQEQTDKTDKNEKNDETDSNDKSNKNDKSKKPEESSSGRSEKKIRVRMSSRRIHLWKETLQVLKNLQAQQQALAAAQSSVAARDSQSSDSADAGSAGSDALSNKGASGRLERNGSVSPVSTPLGSDPFREAKLLEGALAVLRRVLHQEAQLSLPTGTEATSSLDSENPAGDAKPALKSPEPGPTADSPAPPPLKPYQQLRDSNDNRHLERFVVESVDSSKLELTPVKKPQPPVPRLAHGLDRVLFNPGVYFMQDPRSRVYNFDPYLARIMPVKEFDFNALKRYITSSKDTTLIKTATELAKKYTGSTSSMTSTLSHFHYLLSAWRPINPCMMSREFQIESFNYTRIMRAPAATFLHWKDGTYAIDADKEFDSANILSMLGKSMEKFLTLPKQDFEKYRKTKSDQLTDEERSGPESYHYTTMGDFMMRSQLDAFDPRLSGTGMFDLKTRAVVSIRMDTQNIHHGLGYEIRDRFGQWESFEREYYDMIRSAFLKYSLQVRMGRMDGIFVAFHNTERIFGFQYIDLPEMDLSLHGQKERNLGDREFKLSLHLLNKVLDKVTAKFPGKTLRLHFETRPGDPPFMYIFAKPVTPKEIEDVQGATQAAVEKFERRMMGVTPGPEPGLDEEDGGEDDGGEGAVEETIEESGTEEETSLAVWEDVMRKVEHALENEEQGVMSVREAIEYALKQSGLLESSSPDETERSVDAFLDALTGNSGSITPEDQAPYIIGRDQLVGGEGVLDKSKEYETAARTAQGASDTGGEHKPQLPAADGPSNKEPTLKGLILRLASQFRNMPNEQRALSGRSETQAQEDVHADTQRLHSAVKILSELIVQSREPEDAAKHEGNDVIETGSLSVEGGMEAKKVSETSAPKAAETSNGESAENDELYGLILTIRNKVDNEYVNRPENLGRNQRWVVEYAMEEIQPTRRGRLYNMLLSRRKRLLDPSDNTDDKWLNPYLQNLAELSQKGRSFRNRENARAKTYPVQVYGSEEPYSYESVFKGGGTRPYKVWEPERASKAARRKASPSQQDKDGDDNMAVENTKENVDEARPTGSRASRASRRRAKRRSAREEDKDSKELSGNEKAEFSKETGD</sequence>
<keyword evidence="3" id="KW-1185">Reference proteome</keyword>
<feature type="compositionally biased region" description="Basic residues" evidence="1">
    <location>
        <begin position="72"/>
        <end position="81"/>
    </location>
</feature>
<feature type="region of interest" description="Disordered" evidence="1">
    <location>
        <begin position="910"/>
        <end position="930"/>
    </location>
</feature>
<feature type="region of interest" description="Disordered" evidence="1">
    <location>
        <begin position="47"/>
        <end position="162"/>
    </location>
</feature>
<evidence type="ECO:0000256" key="1">
    <source>
        <dbReference type="SAM" id="MobiDB-lite"/>
    </source>
</evidence>
<comment type="caution">
    <text evidence="2">The sequence shown here is derived from an EMBL/GenBank/DDBJ whole genome shotgun (WGS) entry which is preliminary data.</text>
</comment>
<dbReference type="AlphaFoldDB" id="A0AAN6TG19"/>
<dbReference type="GO" id="GO:0005740">
    <property type="term" value="C:mitochondrial envelope"/>
    <property type="evidence" value="ECO:0007669"/>
    <property type="project" value="TreeGrafter"/>
</dbReference>
<evidence type="ECO:0000313" key="2">
    <source>
        <dbReference type="EMBL" id="KAK4113801.1"/>
    </source>
</evidence>
<feature type="region of interest" description="Disordered" evidence="1">
    <location>
        <begin position="862"/>
        <end position="891"/>
    </location>
</feature>
<feature type="compositionally biased region" description="Polar residues" evidence="1">
    <location>
        <begin position="268"/>
        <end position="281"/>
    </location>
</feature>
<reference evidence="2" key="1">
    <citation type="journal article" date="2023" name="Mol. Phylogenet. Evol.">
        <title>Genome-scale phylogeny and comparative genomics of the fungal order Sordariales.</title>
        <authorList>
            <person name="Hensen N."/>
            <person name="Bonometti L."/>
            <person name="Westerberg I."/>
            <person name="Brannstrom I.O."/>
            <person name="Guillou S."/>
            <person name="Cros-Aarteil S."/>
            <person name="Calhoun S."/>
            <person name="Haridas S."/>
            <person name="Kuo A."/>
            <person name="Mondo S."/>
            <person name="Pangilinan J."/>
            <person name="Riley R."/>
            <person name="LaButti K."/>
            <person name="Andreopoulos B."/>
            <person name="Lipzen A."/>
            <person name="Chen C."/>
            <person name="Yan M."/>
            <person name="Daum C."/>
            <person name="Ng V."/>
            <person name="Clum A."/>
            <person name="Steindorff A."/>
            <person name="Ohm R.A."/>
            <person name="Martin F."/>
            <person name="Silar P."/>
            <person name="Natvig D.O."/>
            <person name="Lalanne C."/>
            <person name="Gautier V."/>
            <person name="Ament-Velasquez S.L."/>
            <person name="Kruys A."/>
            <person name="Hutchinson M.I."/>
            <person name="Powell A.J."/>
            <person name="Barry K."/>
            <person name="Miller A.N."/>
            <person name="Grigoriev I.V."/>
            <person name="Debuchy R."/>
            <person name="Gladieux P."/>
            <person name="Hiltunen Thoren M."/>
            <person name="Johannesson H."/>
        </authorList>
    </citation>
    <scope>NUCLEOTIDE SEQUENCE</scope>
    <source>
        <strain evidence="2">CBS 508.74</strain>
    </source>
</reference>
<dbReference type="GeneID" id="89939013"/>
<feature type="compositionally biased region" description="Basic residues" evidence="1">
    <location>
        <begin position="1171"/>
        <end position="1181"/>
    </location>
</feature>
<dbReference type="EMBL" id="MU853338">
    <property type="protein sequence ID" value="KAK4113801.1"/>
    <property type="molecule type" value="Genomic_DNA"/>
</dbReference>
<dbReference type="GO" id="GO:0000964">
    <property type="term" value="P:mitochondrial RNA 5'-end processing"/>
    <property type="evidence" value="ECO:0007669"/>
    <property type="project" value="TreeGrafter"/>
</dbReference>
<feature type="compositionally biased region" description="Low complexity" evidence="1">
    <location>
        <begin position="196"/>
        <end position="218"/>
    </location>
</feature>
<proteinExistence type="predicted"/>
<feature type="compositionally biased region" description="Basic and acidic residues" evidence="1">
    <location>
        <begin position="120"/>
        <end position="159"/>
    </location>
</feature>
<feature type="compositionally biased region" description="Basic and acidic residues" evidence="1">
    <location>
        <begin position="1182"/>
        <end position="1206"/>
    </location>
</feature>
<feature type="region of interest" description="Disordered" evidence="1">
    <location>
        <begin position="948"/>
        <end position="994"/>
    </location>
</feature>
<feature type="region of interest" description="Disordered" evidence="1">
    <location>
        <begin position="268"/>
        <end position="320"/>
    </location>
</feature>
<protein>
    <submittedName>
        <fullName evidence="2">Pet127-domain-containing protein</fullName>
    </submittedName>
</protein>
<accession>A0AAN6TG19</accession>
<feature type="compositionally biased region" description="Polar residues" evidence="1">
    <location>
        <begin position="48"/>
        <end position="57"/>
    </location>
</feature>
<gene>
    <name evidence="2" type="ORF">N656DRAFT_777815</name>
</gene>
<feature type="compositionally biased region" description="Polar residues" evidence="1">
    <location>
        <begin position="95"/>
        <end position="119"/>
    </location>
</feature>
<dbReference type="Proteomes" id="UP001302812">
    <property type="component" value="Unassembled WGS sequence"/>
</dbReference>
<reference evidence="2" key="2">
    <citation type="submission" date="2023-05" db="EMBL/GenBank/DDBJ databases">
        <authorList>
            <consortium name="Lawrence Berkeley National Laboratory"/>
            <person name="Steindorff A."/>
            <person name="Hensen N."/>
            <person name="Bonometti L."/>
            <person name="Westerberg I."/>
            <person name="Brannstrom I.O."/>
            <person name="Guillou S."/>
            <person name="Cros-Aarteil S."/>
            <person name="Calhoun S."/>
            <person name="Haridas S."/>
            <person name="Kuo A."/>
            <person name="Mondo S."/>
            <person name="Pangilinan J."/>
            <person name="Riley R."/>
            <person name="Labutti K."/>
            <person name="Andreopoulos B."/>
            <person name="Lipzen A."/>
            <person name="Chen C."/>
            <person name="Yanf M."/>
            <person name="Daum C."/>
            <person name="Ng V."/>
            <person name="Clum A."/>
            <person name="Ohm R."/>
            <person name="Martin F."/>
            <person name="Silar P."/>
            <person name="Natvig D."/>
            <person name="Lalanne C."/>
            <person name="Gautier V."/>
            <person name="Ament-Velasquez S.L."/>
            <person name="Kruys A."/>
            <person name="Hutchinson M.I."/>
            <person name="Powell A.J."/>
            <person name="Barry K."/>
            <person name="Miller A.N."/>
            <person name="Grigoriev I.V."/>
            <person name="Debuchy R."/>
            <person name="Gladieux P."/>
            <person name="Thoren M.H."/>
            <person name="Johannesson H."/>
        </authorList>
    </citation>
    <scope>NUCLEOTIDE SEQUENCE</scope>
    <source>
        <strain evidence="2">CBS 508.74</strain>
    </source>
</reference>
<organism evidence="2 3">
    <name type="scientific">Canariomyces notabilis</name>
    <dbReference type="NCBI Taxonomy" id="2074819"/>
    <lineage>
        <taxon>Eukaryota</taxon>
        <taxon>Fungi</taxon>
        <taxon>Dikarya</taxon>
        <taxon>Ascomycota</taxon>
        <taxon>Pezizomycotina</taxon>
        <taxon>Sordariomycetes</taxon>
        <taxon>Sordariomycetidae</taxon>
        <taxon>Sordariales</taxon>
        <taxon>Chaetomiaceae</taxon>
        <taxon>Canariomyces</taxon>
    </lineage>
</organism>
<feature type="compositionally biased region" description="Basic and acidic residues" evidence="1">
    <location>
        <begin position="1154"/>
        <end position="1163"/>
    </location>
</feature>
<feature type="region of interest" description="Disordered" evidence="1">
    <location>
        <begin position="1127"/>
        <end position="1206"/>
    </location>
</feature>
<dbReference type="PANTHER" id="PTHR31014">
    <property type="entry name" value="MITOCHONDRIAL TRANSLATION SYSTEM COMPONENT PET127-RELATED"/>
    <property type="match status" value="1"/>
</dbReference>
<feature type="region of interest" description="Disordered" evidence="1">
    <location>
        <begin position="196"/>
        <end position="243"/>
    </location>
</feature>